<dbReference type="Proteomes" id="UP001491310">
    <property type="component" value="Unassembled WGS sequence"/>
</dbReference>
<protein>
    <recommendedName>
        <fullName evidence="6">MRH domain-containing protein</fullName>
    </recommendedName>
</protein>
<proteinExistence type="predicted"/>
<evidence type="ECO:0000256" key="3">
    <source>
        <dbReference type="ARBA" id="ARBA00022824"/>
    </source>
</evidence>
<sequence length="410" mass="43795">MLLVCRAVGILPIVGTMTDTLPSFSSEVTDPKYIVALDVRRGASENKELGGARILAMKDKHGRKFSCLIPAINATDGEETTGDADSLALASGTAADKTPSELLSMLDSLCFYRIEEWWTYELCYKKHVRQFHKDHDKVEAEFSLGSYSDEESDMDAVHEDGSAGGVGSKYVKQVYKGGEPCDITGNPRETEVHFVCAEAGKDGVVGMRETATCHYQLTFSSARICSHPSFHTPQVPVHHVLCTLDGGSAAAVAAAEAPAEGEDGAREGEAAPPGGGAEDPAVAEDGEDPSSSLEDLRQAIKEVGEGLGVNMTSLETALLNTDGGVTDEVAASQKAAAAAESAARAESGAAIAEQPRVKIDKGERKFVVGPPAPAQRDPEEEVFYYEDQDEEDEDDFEEQDFSRSDMHAEL</sequence>
<name>A0ABR2Z0F5_9CHLO</name>
<evidence type="ECO:0000313" key="8">
    <source>
        <dbReference type="Proteomes" id="UP001491310"/>
    </source>
</evidence>
<evidence type="ECO:0000313" key="7">
    <source>
        <dbReference type="EMBL" id="KAK9917074.1"/>
    </source>
</evidence>
<dbReference type="InterPro" id="IPR045149">
    <property type="entry name" value="OS-9-like"/>
</dbReference>
<evidence type="ECO:0000256" key="2">
    <source>
        <dbReference type="ARBA" id="ARBA00022729"/>
    </source>
</evidence>
<evidence type="ECO:0000259" key="6">
    <source>
        <dbReference type="PROSITE" id="PS51914"/>
    </source>
</evidence>
<keyword evidence="8" id="KW-1185">Reference proteome</keyword>
<dbReference type="PANTHER" id="PTHR15414">
    <property type="entry name" value="OS-9-RELATED"/>
    <property type="match status" value="1"/>
</dbReference>
<feature type="region of interest" description="Disordered" evidence="5">
    <location>
        <begin position="253"/>
        <end position="292"/>
    </location>
</feature>
<dbReference type="PROSITE" id="PS51914">
    <property type="entry name" value="MRH"/>
    <property type="match status" value="1"/>
</dbReference>
<feature type="compositionally biased region" description="Basic and acidic residues" evidence="5">
    <location>
        <begin position="400"/>
        <end position="410"/>
    </location>
</feature>
<keyword evidence="2" id="KW-0732">Signal</keyword>
<feature type="region of interest" description="Disordered" evidence="5">
    <location>
        <begin position="362"/>
        <end position="410"/>
    </location>
</feature>
<dbReference type="InterPro" id="IPR009011">
    <property type="entry name" value="Man6P_isomerase_rcpt-bd_dom_sf"/>
</dbReference>
<accession>A0ABR2Z0F5</accession>
<organism evidence="7 8">
    <name type="scientific">Coccomyxa subellipsoidea</name>
    <dbReference type="NCBI Taxonomy" id="248742"/>
    <lineage>
        <taxon>Eukaryota</taxon>
        <taxon>Viridiplantae</taxon>
        <taxon>Chlorophyta</taxon>
        <taxon>core chlorophytes</taxon>
        <taxon>Trebouxiophyceae</taxon>
        <taxon>Trebouxiophyceae incertae sedis</taxon>
        <taxon>Coccomyxaceae</taxon>
        <taxon>Coccomyxa</taxon>
    </lineage>
</organism>
<reference evidence="7 8" key="1">
    <citation type="journal article" date="2024" name="Nat. Commun.">
        <title>Phylogenomics reveals the evolutionary origins of lichenization in chlorophyte algae.</title>
        <authorList>
            <person name="Puginier C."/>
            <person name="Libourel C."/>
            <person name="Otte J."/>
            <person name="Skaloud P."/>
            <person name="Haon M."/>
            <person name="Grisel S."/>
            <person name="Petersen M."/>
            <person name="Berrin J.G."/>
            <person name="Delaux P.M."/>
            <person name="Dal Grande F."/>
            <person name="Keller J."/>
        </authorList>
    </citation>
    <scope>NUCLEOTIDE SEQUENCE [LARGE SCALE GENOMIC DNA]</scope>
    <source>
        <strain evidence="7 8">SAG 216-7</strain>
    </source>
</reference>
<keyword evidence="4" id="KW-1015">Disulfide bond</keyword>
<keyword evidence="3" id="KW-0256">Endoplasmic reticulum</keyword>
<dbReference type="InterPro" id="IPR044865">
    <property type="entry name" value="MRH_dom"/>
</dbReference>
<comment type="caution">
    <text evidence="7">The sequence shown here is derived from an EMBL/GenBank/DDBJ whole genome shotgun (WGS) entry which is preliminary data.</text>
</comment>
<evidence type="ECO:0000256" key="1">
    <source>
        <dbReference type="ARBA" id="ARBA00004240"/>
    </source>
</evidence>
<dbReference type="PANTHER" id="PTHR15414:SF0">
    <property type="entry name" value="ENDOPLASMIC RETICULUM LECTIN 1"/>
    <property type="match status" value="1"/>
</dbReference>
<dbReference type="Pfam" id="PF07915">
    <property type="entry name" value="PRKCSH"/>
    <property type="match status" value="1"/>
</dbReference>
<gene>
    <name evidence="7" type="ORF">WJX75_000603</name>
</gene>
<feature type="compositionally biased region" description="Acidic residues" evidence="5">
    <location>
        <begin position="378"/>
        <end position="399"/>
    </location>
</feature>
<dbReference type="SUPFAM" id="SSF50911">
    <property type="entry name" value="Mannose 6-phosphate receptor domain"/>
    <property type="match status" value="1"/>
</dbReference>
<feature type="domain" description="MRH" evidence="6">
    <location>
        <begin position="108"/>
        <end position="227"/>
    </location>
</feature>
<evidence type="ECO:0000256" key="4">
    <source>
        <dbReference type="ARBA" id="ARBA00023157"/>
    </source>
</evidence>
<comment type="subcellular location">
    <subcellularLocation>
        <location evidence="1">Endoplasmic reticulum</location>
    </subcellularLocation>
</comment>
<evidence type="ECO:0000256" key="5">
    <source>
        <dbReference type="SAM" id="MobiDB-lite"/>
    </source>
</evidence>
<dbReference type="Gene3D" id="2.70.130.10">
    <property type="entry name" value="Mannose-6-phosphate receptor binding domain"/>
    <property type="match status" value="1"/>
</dbReference>
<dbReference type="InterPro" id="IPR012913">
    <property type="entry name" value="OS9-like_dom"/>
</dbReference>
<dbReference type="EMBL" id="JALJOT010000002">
    <property type="protein sequence ID" value="KAK9917074.1"/>
    <property type="molecule type" value="Genomic_DNA"/>
</dbReference>